<dbReference type="PANTHER" id="PTHR16255">
    <property type="entry name" value="REQUIRED FOR MEIOTIC NUCLEAR DIVISION PROTEIN 1 HOMOLOG"/>
    <property type="match status" value="1"/>
</dbReference>
<feature type="domain" description="DUF155" evidence="3">
    <location>
        <begin position="342"/>
        <end position="390"/>
    </location>
</feature>
<feature type="compositionally biased region" description="Pro residues" evidence="2">
    <location>
        <begin position="1"/>
        <end position="10"/>
    </location>
</feature>
<dbReference type="GO" id="GO:0005739">
    <property type="term" value="C:mitochondrion"/>
    <property type="evidence" value="ECO:0007669"/>
    <property type="project" value="UniProtKB-ARBA"/>
</dbReference>
<comment type="caution">
    <text evidence="4">The sequence shown here is derived from an EMBL/GenBank/DDBJ whole genome shotgun (WGS) entry which is preliminary data.</text>
</comment>
<evidence type="ECO:0000313" key="4">
    <source>
        <dbReference type="EMBL" id="ORY53608.1"/>
    </source>
</evidence>
<feature type="region of interest" description="Disordered" evidence="2">
    <location>
        <begin position="1"/>
        <end position="121"/>
    </location>
</feature>
<protein>
    <recommendedName>
        <fullName evidence="3">DUF155 domain-containing protein</fullName>
    </recommendedName>
</protein>
<proteinExistence type="inferred from homology"/>
<dbReference type="PANTHER" id="PTHR16255:SF15">
    <property type="entry name" value="SPORULATION PROTEIN RMD1"/>
    <property type="match status" value="1"/>
</dbReference>
<keyword evidence="5" id="KW-1185">Reference proteome</keyword>
<gene>
    <name evidence="4" type="ORF">BCR33DRAFT_801209</name>
</gene>
<dbReference type="EMBL" id="MCGO01000001">
    <property type="protein sequence ID" value="ORY53608.1"/>
    <property type="molecule type" value="Genomic_DNA"/>
</dbReference>
<comment type="similarity">
    <text evidence="1">Belongs to the RMD1/sif2 family.</text>
</comment>
<feature type="region of interest" description="Disordered" evidence="2">
    <location>
        <begin position="289"/>
        <end position="324"/>
    </location>
</feature>
<feature type="compositionally biased region" description="Low complexity" evidence="2">
    <location>
        <begin position="17"/>
        <end position="32"/>
    </location>
</feature>
<accession>A0A1Y2D2U0</accession>
<dbReference type="InterPro" id="IPR051624">
    <property type="entry name" value="RMD1/Sad1-interacting"/>
</dbReference>
<dbReference type="OrthoDB" id="18302at2759"/>
<dbReference type="InterPro" id="IPR003734">
    <property type="entry name" value="DUF155"/>
</dbReference>
<dbReference type="Pfam" id="PF02582">
    <property type="entry name" value="DUF155"/>
    <property type="match status" value="1"/>
</dbReference>
<evidence type="ECO:0000256" key="1">
    <source>
        <dbReference type="ARBA" id="ARBA00008306"/>
    </source>
</evidence>
<organism evidence="4 5">
    <name type="scientific">Rhizoclosmatium globosum</name>
    <dbReference type="NCBI Taxonomy" id="329046"/>
    <lineage>
        <taxon>Eukaryota</taxon>
        <taxon>Fungi</taxon>
        <taxon>Fungi incertae sedis</taxon>
        <taxon>Chytridiomycota</taxon>
        <taxon>Chytridiomycota incertae sedis</taxon>
        <taxon>Chytridiomycetes</taxon>
        <taxon>Chytridiales</taxon>
        <taxon>Chytriomycetaceae</taxon>
        <taxon>Rhizoclosmatium</taxon>
    </lineage>
</organism>
<feature type="compositionally biased region" description="Polar residues" evidence="2">
    <location>
        <begin position="305"/>
        <end position="324"/>
    </location>
</feature>
<evidence type="ECO:0000313" key="5">
    <source>
        <dbReference type="Proteomes" id="UP000193642"/>
    </source>
</evidence>
<dbReference type="AlphaFoldDB" id="A0A1Y2D2U0"/>
<name>A0A1Y2D2U0_9FUNG</name>
<evidence type="ECO:0000256" key="2">
    <source>
        <dbReference type="SAM" id="MobiDB-lite"/>
    </source>
</evidence>
<dbReference type="Proteomes" id="UP000193642">
    <property type="component" value="Unassembled WGS sequence"/>
</dbReference>
<reference evidence="4 5" key="1">
    <citation type="submission" date="2016-07" db="EMBL/GenBank/DDBJ databases">
        <title>Pervasive Adenine N6-methylation of Active Genes in Fungi.</title>
        <authorList>
            <consortium name="DOE Joint Genome Institute"/>
            <person name="Mondo S.J."/>
            <person name="Dannebaum R.O."/>
            <person name="Kuo R.C."/>
            <person name="Labutti K."/>
            <person name="Haridas S."/>
            <person name="Kuo A."/>
            <person name="Salamov A."/>
            <person name="Ahrendt S.R."/>
            <person name="Lipzen A."/>
            <person name="Sullivan W."/>
            <person name="Andreopoulos W.B."/>
            <person name="Clum A."/>
            <person name="Lindquist E."/>
            <person name="Daum C."/>
            <person name="Ramamoorthy G.K."/>
            <person name="Gryganskyi A."/>
            <person name="Culley D."/>
            <person name="Magnuson J.K."/>
            <person name="James T.Y."/>
            <person name="O'Malley M.A."/>
            <person name="Stajich J.E."/>
            <person name="Spatafora J.W."/>
            <person name="Visel A."/>
            <person name="Grigoriev I.V."/>
        </authorList>
    </citation>
    <scope>NUCLEOTIDE SEQUENCE [LARGE SCALE GENOMIC DNA]</scope>
    <source>
        <strain evidence="4 5">JEL800</strain>
    </source>
</reference>
<evidence type="ECO:0000259" key="3">
    <source>
        <dbReference type="Pfam" id="PF02582"/>
    </source>
</evidence>
<sequence length="402" mass="43684">MDNFKSPPPISARRTHSSSSAANPVAAVPVVPQRTTKTASKLVVFPPASPPLQPFAPSQPISIAKPPSASNMDVQSPGLDPSSHPELSSSVPEYPPAQPAEKPVSSHKSNPSGPRTEAEWISKESRNLLPRVTAYCAADAYDIKAIAAFLKTKHGVVGRVYDECLYISYEHRVAGGAAGSRHREFVDLFSISSASKLKHSQCIEPTETVKQEAEIHPRHSQTSAPPTTPIHANMPGLYANFPDTHLTDPHLTSPIVPTTESEDVIAEEEIALASSVETAEVNDAVGSLRRRHGGSTHGSGARLSALNNPPQIAGNYQSNTNPVQSNTLGVEKDYKWMGRNEVFLFDFGVIVLWNFTVEEENLYLSILKPFATSPRSLSDAEVEDFHFQYDFSRPINLGFSMI</sequence>